<dbReference type="InterPro" id="IPR023457">
    <property type="entry name" value="Met-tRNA_synth_2"/>
</dbReference>
<dbReference type="HOGENOM" id="CLU_009710_9_4_9"/>
<keyword evidence="12 14" id="KW-0030">Aminoacyl-tRNA synthetase</keyword>
<evidence type="ECO:0000256" key="4">
    <source>
        <dbReference type="ARBA" id="ARBA00011738"/>
    </source>
</evidence>
<evidence type="ECO:0000256" key="14">
    <source>
        <dbReference type="HAMAP-Rule" id="MF_01228"/>
    </source>
</evidence>
<dbReference type="InterPro" id="IPR012340">
    <property type="entry name" value="NA-bd_OB-fold"/>
</dbReference>
<dbReference type="InterPro" id="IPR041872">
    <property type="entry name" value="Anticodon_Met"/>
</dbReference>
<evidence type="ECO:0000256" key="8">
    <source>
        <dbReference type="ARBA" id="ARBA00022741"/>
    </source>
</evidence>
<comment type="caution">
    <text evidence="16">The sequence shown here is derived from an EMBL/GenBank/DDBJ whole genome shotgun (WGS) entry which is preliminary data.</text>
</comment>
<dbReference type="Pfam" id="PF09334">
    <property type="entry name" value="tRNA-synt_1g"/>
    <property type="match status" value="1"/>
</dbReference>
<dbReference type="PRINTS" id="PR01041">
    <property type="entry name" value="TRNASYNTHMET"/>
</dbReference>
<reference evidence="16 18" key="1">
    <citation type="submission" date="2013-02" db="EMBL/GenBank/DDBJ databases">
        <title>The Genome Sequence of Enterococcus moraviensis BAA-383.</title>
        <authorList>
            <consortium name="The Broad Institute Genome Sequencing Platform"/>
            <consortium name="The Broad Institute Genome Sequencing Center for Infectious Disease"/>
            <person name="Earl A.M."/>
            <person name="Gilmore M.S."/>
            <person name="Lebreton F."/>
            <person name="Walker B."/>
            <person name="Young S.K."/>
            <person name="Zeng Q."/>
            <person name="Gargeya S."/>
            <person name="Fitzgerald M."/>
            <person name="Haas B."/>
            <person name="Abouelleil A."/>
            <person name="Alvarado L."/>
            <person name="Arachchi H.M."/>
            <person name="Berlin A.M."/>
            <person name="Chapman S.B."/>
            <person name="Dewar J."/>
            <person name="Goldberg J."/>
            <person name="Griggs A."/>
            <person name="Gujja S."/>
            <person name="Hansen M."/>
            <person name="Howarth C."/>
            <person name="Imamovic A."/>
            <person name="Larimer J."/>
            <person name="McCowan C."/>
            <person name="Murphy C."/>
            <person name="Neiman D."/>
            <person name="Pearson M."/>
            <person name="Priest M."/>
            <person name="Roberts A."/>
            <person name="Saif S."/>
            <person name="Shea T."/>
            <person name="Sisk P."/>
            <person name="Sykes S."/>
            <person name="Wortman J."/>
            <person name="Nusbaum C."/>
            <person name="Birren B."/>
        </authorList>
    </citation>
    <scope>NUCLEOTIDE SEQUENCE [LARGE SCALE GENOMIC DNA]</scope>
    <source>
        <strain evidence="16 18">ATCC BAA-383</strain>
    </source>
</reference>
<dbReference type="InterPro" id="IPR015413">
    <property type="entry name" value="Methionyl/Leucyl_tRNA_Synth"/>
</dbReference>
<dbReference type="GO" id="GO:0004825">
    <property type="term" value="F:methionine-tRNA ligase activity"/>
    <property type="evidence" value="ECO:0007669"/>
    <property type="project" value="UniProtKB-UniRule"/>
</dbReference>
<comment type="similarity">
    <text evidence="3 14">Belongs to the class-I aminoacyl-tRNA synthetase family. MetG type 2B subfamily.</text>
</comment>
<organism evidence="16 18">
    <name type="scientific">Enterococcus moraviensis ATCC BAA-383</name>
    <dbReference type="NCBI Taxonomy" id="1158609"/>
    <lineage>
        <taxon>Bacteria</taxon>
        <taxon>Bacillati</taxon>
        <taxon>Bacillota</taxon>
        <taxon>Bacilli</taxon>
        <taxon>Lactobacillales</taxon>
        <taxon>Enterococcaceae</taxon>
        <taxon>Enterococcus</taxon>
    </lineage>
</organism>
<dbReference type="OrthoDB" id="9810191at2"/>
<dbReference type="Gene3D" id="1.10.730.10">
    <property type="entry name" value="Isoleucyl-tRNA Synthetase, Domain 1"/>
    <property type="match status" value="1"/>
</dbReference>
<dbReference type="GO" id="GO:0000049">
    <property type="term" value="F:tRNA binding"/>
    <property type="evidence" value="ECO:0007669"/>
    <property type="project" value="UniProtKB-UniRule"/>
</dbReference>
<evidence type="ECO:0000313" key="18">
    <source>
        <dbReference type="Proteomes" id="UP000013781"/>
    </source>
</evidence>
<dbReference type="FunFam" id="2.40.50.140:FF:000042">
    <property type="entry name" value="Methionine--tRNA ligase"/>
    <property type="match status" value="1"/>
</dbReference>
<evidence type="ECO:0000256" key="7">
    <source>
        <dbReference type="ARBA" id="ARBA00022598"/>
    </source>
</evidence>
<dbReference type="Proteomes" id="UP000013781">
    <property type="component" value="Unassembled WGS sequence"/>
</dbReference>
<dbReference type="SUPFAM" id="SSF47323">
    <property type="entry name" value="Anticodon-binding domain of a subclass of class I aminoacyl-tRNA synthetases"/>
    <property type="match status" value="1"/>
</dbReference>
<dbReference type="FunFam" id="1.10.730.10:FF:000026">
    <property type="entry name" value="Methionine--tRNA ligase"/>
    <property type="match status" value="1"/>
</dbReference>
<dbReference type="NCBIfam" id="TIGR00399">
    <property type="entry name" value="metG_C_term"/>
    <property type="match status" value="1"/>
</dbReference>
<evidence type="ECO:0000256" key="5">
    <source>
        <dbReference type="ARBA" id="ARBA00022490"/>
    </source>
</evidence>
<dbReference type="PANTHER" id="PTHR43326">
    <property type="entry name" value="METHIONYL-TRNA SYNTHETASE"/>
    <property type="match status" value="1"/>
</dbReference>
<reference evidence="17 19" key="2">
    <citation type="submission" date="2013-03" db="EMBL/GenBank/DDBJ databases">
        <title>The Genome Sequence of Enterococcus moraviensis BAA-383 (PacBio/Illumina hybrid assembly).</title>
        <authorList>
            <consortium name="The Broad Institute Genomics Platform"/>
            <consortium name="The Broad Institute Genome Sequencing Center for Infectious Disease"/>
            <person name="Earl A."/>
            <person name="Russ C."/>
            <person name="Gilmore M."/>
            <person name="Surin D."/>
            <person name="Walker B."/>
            <person name="Young S."/>
            <person name="Zeng Q."/>
            <person name="Gargeya S."/>
            <person name="Fitzgerald M."/>
            <person name="Haas B."/>
            <person name="Abouelleil A."/>
            <person name="Allen A.W."/>
            <person name="Alvarado L."/>
            <person name="Arachchi H.M."/>
            <person name="Berlin A.M."/>
            <person name="Chapman S.B."/>
            <person name="Gainer-Dewar J."/>
            <person name="Goldberg J."/>
            <person name="Griggs A."/>
            <person name="Gujja S."/>
            <person name="Hansen M."/>
            <person name="Howarth C."/>
            <person name="Imamovic A."/>
            <person name="Ireland A."/>
            <person name="Larimer J."/>
            <person name="McCowan C."/>
            <person name="Murphy C."/>
            <person name="Pearson M."/>
            <person name="Poon T.W."/>
            <person name="Priest M."/>
            <person name="Roberts A."/>
            <person name="Saif S."/>
            <person name="Shea T."/>
            <person name="Sisk P."/>
            <person name="Sykes S."/>
            <person name="Wortman J."/>
            <person name="Nusbaum C."/>
            <person name="Birren B."/>
        </authorList>
    </citation>
    <scope>NUCLEOTIDE SEQUENCE [LARGE SCALE GENOMIC DNA]</scope>
    <source>
        <strain evidence="17 19">ATCC BAA-383</strain>
    </source>
</reference>
<gene>
    <name evidence="14" type="primary">metG</name>
    <name evidence="17" type="ORF">I586_03320</name>
    <name evidence="16" type="ORF">UAY_00578</name>
</gene>
<dbReference type="InterPro" id="IPR009080">
    <property type="entry name" value="tRNAsynth_Ia_anticodon-bd"/>
</dbReference>
<evidence type="ECO:0000256" key="11">
    <source>
        <dbReference type="ARBA" id="ARBA00022917"/>
    </source>
</evidence>
<dbReference type="InterPro" id="IPR001412">
    <property type="entry name" value="aa-tRNA-synth_I_CS"/>
</dbReference>
<evidence type="ECO:0000313" key="19">
    <source>
        <dbReference type="Proteomes" id="UP000014157"/>
    </source>
</evidence>
<keyword evidence="19" id="KW-1185">Reference proteome</keyword>
<dbReference type="InterPro" id="IPR014729">
    <property type="entry name" value="Rossmann-like_a/b/a_fold"/>
</dbReference>
<evidence type="ECO:0000256" key="9">
    <source>
        <dbReference type="ARBA" id="ARBA00022840"/>
    </source>
</evidence>
<dbReference type="EMBL" id="ASWB01000005">
    <property type="protein sequence ID" value="EOT63887.1"/>
    <property type="molecule type" value="Genomic_DNA"/>
</dbReference>
<dbReference type="Proteomes" id="UP000014157">
    <property type="component" value="Unassembled WGS sequence"/>
</dbReference>
<comment type="subunit">
    <text evidence="4 14">Homodimer.</text>
</comment>
<dbReference type="eggNOG" id="COG0143">
    <property type="taxonomic scope" value="Bacteria"/>
</dbReference>
<dbReference type="InterPro" id="IPR002547">
    <property type="entry name" value="tRNA-bd_dom"/>
</dbReference>
<keyword evidence="10 14" id="KW-0694">RNA-binding</keyword>
<evidence type="ECO:0000256" key="2">
    <source>
        <dbReference type="ARBA" id="ARBA00004496"/>
    </source>
</evidence>
<dbReference type="FunFam" id="2.170.220.10:FF:000002">
    <property type="entry name" value="Methionine--tRNA ligase"/>
    <property type="match status" value="1"/>
</dbReference>
<dbReference type="RefSeq" id="WP_010763980.1">
    <property type="nucleotide sequence ID" value="NZ_ASWB01000005.1"/>
</dbReference>
<comment type="subcellular location">
    <subcellularLocation>
        <location evidence="2 14">Cytoplasm</location>
    </subcellularLocation>
</comment>
<keyword evidence="9 14" id="KW-0067">ATP-binding</keyword>
<dbReference type="CDD" id="cd00814">
    <property type="entry name" value="MetRS_core"/>
    <property type="match status" value="1"/>
</dbReference>
<dbReference type="Gene3D" id="3.40.50.620">
    <property type="entry name" value="HUPs"/>
    <property type="match status" value="1"/>
</dbReference>
<comment type="catalytic activity">
    <reaction evidence="13 14">
        <text>tRNA(Met) + L-methionine + ATP = L-methionyl-tRNA(Met) + AMP + diphosphate</text>
        <dbReference type="Rhea" id="RHEA:13481"/>
        <dbReference type="Rhea" id="RHEA-COMP:9667"/>
        <dbReference type="Rhea" id="RHEA-COMP:9698"/>
        <dbReference type="ChEBI" id="CHEBI:30616"/>
        <dbReference type="ChEBI" id="CHEBI:33019"/>
        <dbReference type="ChEBI" id="CHEBI:57844"/>
        <dbReference type="ChEBI" id="CHEBI:78442"/>
        <dbReference type="ChEBI" id="CHEBI:78530"/>
        <dbReference type="ChEBI" id="CHEBI:456215"/>
        <dbReference type="EC" id="6.1.1.10"/>
    </reaction>
</comment>
<dbReference type="PANTHER" id="PTHR43326:SF1">
    <property type="entry name" value="METHIONINE--TRNA LIGASE, MITOCHONDRIAL"/>
    <property type="match status" value="1"/>
</dbReference>
<dbReference type="AlphaFoldDB" id="R2TJ11"/>
<keyword evidence="11 14" id="KW-0648">Protein biosynthesis</keyword>
<dbReference type="HAMAP" id="MF_01228">
    <property type="entry name" value="Met_tRNA_synth_type2"/>
    <property type="match status" value="1"/>
</dbReference>
<dbReference type="PROSITE" id="PS50886">
    <property type="entry name" value="TRBD"/>
    <property type="match status" value="1"/>
</dbReference>
<comment type="caution">
    <text evidence="14">Lacks conserved residue(s) required for the propagation of feature annotation.</text>
</comment>
<evidence type="ECO:0000313" key="16">
    <source>
        <dbReference type="EMBL" id="EOI05104.1"/>
    </source>
</evidence>
<dbReference type="Pfam" id="PF01588">
    <property type="entry name" value="tRNA_bind"/>
    <property type="match status" value="1"/>
</dbReference>
<dbReference type="STRING" id="155617.RV09_GL001139"/>
<dbReference type="Pfam" id="PF19303">
    <property type="entry name" value="Anticodon_3"/>
    <property type="match status" value="1"/>
</dbReference>
<comment type="function">
    <text evidence="1 14">Is required not only for elongation of protein synthesis but also for the initiation of all mRNA translation through initiator tRNA(fMet) aminoacylation.</text>
</comment>
<dbReference type="InterPro" id="IPR033911">
    <property type="entry name" value="MetRS_core"/>
</dbReference>
<dbReference type="InterPro" id="IPR004495">
    <property type="entry name" value="Met-tRNA-synth_bsu_C"/>
</dbReference>
<dbReference type="PROSITE" id="PS51257">
    <property type="entry name" value="PROKAR_LIPOPROTEIN"/>
    <property type="match status" value="1"/>
</dbReference>
<feature type="short sequence motif" description="'HIGH' region" evidence="14">
    <location>
        <begin position="14"/>
        <end position="24"/>
    </location>
</feature>
<dbReference type="Gene3D" id="2.40.50.140">
    <property type="entry name" value="Nucleic acid-binding proteins"/>
    <property type="match status" value="1"/>
</dbReference>
<dbReference type="CDD" id="cd02800">
    <property type="entry name" value="tRNA_bind_EcMetRS_like"/>
    <property type="match status" value="1"/>
</dbReference>
<name>R2TJ11_9ENTE</name>
<dbReference type="PATRIC" id="fig|1158609.3.peg.547"/>
<feature type="domain" description="TRNA-binding" evidence="15">
    <location>
        <begin position="566"/>
        <end position="669"/>
    </location>
</feature>
<keyword evidence="6 14" id="KW-0820">tRNA-binding</keyword>
<dbReference type="PROSITE" id="PS00178">
    <property type="entry name" value="AA_TRNA_LIGASE_I"/>
    <property type="match status" value="1"/>
</dbReference>
<keyword evidence="7 14" id="KW-0436">Ligase</keyword>
<dbReference type="GO" id="GO:0005524">
    <property type="term" value="F:ATP binding"/>
    <property type="evidence" value="ECO:0007669"/>
    <property type="project" value="UniProtKB-UniRule"/>
</dbReference>
<feature type="short sequence motif" description="'KMSKS' region" evidence="14">
    <location>
        <begin position="309"/>
        <end position="313"/>
    </location>
</feature>
<dbReference type="eggNOG" id="COG0073">
    <property type="taxonomic scope" value="Bacteria"/>
</dbReference>
<dbReference type="EMBL" id="AJAS01000004">
    <property type="protein sequence ID" value="EOI05104.1"/>
    <property type="molecule type" value="Genomic_DNA"/>
</dbReference>
<keyword evidence="8 14" id="KW-0547">Nucleotide-binding</keyword>
<sequence>MSEKETFYITTPIYYPSGQLHIGNSYTTIACDAMARYKRLMGFDVFYLTGVDEHGQKIENKASELGVTPKEYVDKMAADVQKLWKTLDISYDKFIRTTDDYHKKAVQQIFDRLLEQGDIYLGEYEGWYSVSDEEYFTETQLAEVYRDEDGKVIGGKAPSGHEVELVKEESYFFRMSKYADRLLAYYNEHPEFIQPESRKNEMINNFIKPGLEDLAVSRTTFSWGIPLSNDPKHVVYVWIDALSNYITALGYGSDDDSLFQKYWPADVHMVGKEIVRFHTIYWPIMLMALDLPLPKKIFGHGWLLMKDGKMSKSKGNVVYPEILVDRYGLDALRYYLLRAIPFGSDGVFTPEDFVSRLNYDLANDLGNLLNRTIAMINKYCEGHVPTYASKVTPFDSELSTTAANVIGKYHEAMEKMEFNTAIAEVWTLISRANKYIDETQPWVLAKDEEKKNELDSVMVHLAESLRIVAILLQPVMTETPTKIFEQLGLDPDTMNMEEIHFGEFPTKIKVIAKGTPIFPRLEIETEVLYIQKKMAQNTQTTTEEIKWDPEETELVSTKEKEIKYEDFDKVELKVAEVIDCKKVKGADKLLQFRLDAGDEQDRQILSGVAEFYSDPSTLIGKKVVIVANLKPRKMRGQISQGMILSAESPDGKLQIIDAPKDMPNGAIIA</sequence>
<keyword evidence="5 14" id="KW-0963">Cytoplasm</keyword>
<dbReference type="CDD" id="cd07957">
    <property type="entry name" value="Anticodon_Ia_Met"/>
    <property type="match status" value="1"/>
</dbReference>
<evidence type="ECO:0000313" key="17">
    <source>
        <dbReference type="EMBL" id="EOT63887.1"/>
    </source>
</evidence>
<dbReference type="NCBIfam" id="TIGR00398">
    <property type="entry name" value="metG"/>
    <property type="match status" value="1"/>
</dbReference>
<dbReference type="InterPro" id="IPR014758">
    <property type="entry name" value="Met-tRNA_synth"/>
</dbReference>
<evidence type="ECO:0000259" key="15">
    <source>
        <dbReference type="PROSITE" id="PS50886"/>
    </source>
</evidence>
<evidence type="ECO:0000256" key="1">
    <source>
        <dbReference type="ARBA" id="ARBA00003314"/>
    </source>
</evidence>
<dbReference type="EC" id="6.1.1.10" evidence="14"/>
<accession>R2TJ11</accession>
<evidence type="ECO:0000256" key="12">
    <source>
        <dbReference type="ARBA" id="ARBA00023146"/>
    </source>
</evidence>
<proteinExistence type="inferred from homology"/>
<dbReference type="GO" id="GO:0006431">
    <property type="term" value="P:methionyl-tRNA aminoacylation"/>
    <property type="evidence" value="ECO:0007669"/>
    <property type="project" value="UniProtKB-UniRule"/>
</dbReference>
<dbReference type="NCBIfam" id="NF008900">
    <property type="entry name" value="PRK12267.1"/>
    <property type="match status" value="1"/>
</dbReference>
<evidence type="ECO:0000256" key="3">
    <source>
        <dbReference type="ARBA" id="ARBA00005328"/>
    </source>
</evidence>
<dbReference type="SUPFAM" id="SSF50249">
    <property type="entry name" value="Nucleic acid-binding proteins"/>
    <property type="match status" value="1"/>
</dbReference>
<evidence type="ECO:0000256" key="10">
    <source>
        <dbReference type="ARBA" id="ARBA00022884"/>
    </source>
</evidence>
<dbReference type="SUPFAM" id="SSF52374">
    <property type="entry name" value="Nucleotidylyl transferase"/>
    <property type="match status" value="1"/>
</dbReference>
<evidence type="ECO:0000256" key="13">
    <source>
        <dbReference type="ARBA" id="ARBA00047364"/>
    </source>
</evidence>
<protein>
    <recommendedName>
        <fullName evidence="14">Methionine--tRNA ligase</fullName>
        <ecNumber evidence="14">6.1.1.10</ecNumber>
    </recommendedName>
    <alternativeName>
        <fullName evidence="14">Methionyl-tRNA synthetase</fullName>
        <shortName evidence="14">MetRS</shortName>
    </alternativeName>
</protein>
<evidence type="ECO:0000256" key="6">
    <source>
        <dbReference type="ARBA" id="ARBA00022555"/>
    </source>
</evidence>
<dbReference type="Gene3D" id="2.170.220.10">
    <property type="match status" value="1"/>
</dbReference>
<dbReference type="GO" id="GO:0005737">
    <property type="term" value="C:cytoplasm"/>
    <property type="evidence" value="ECO:0007669"/>
    <property type="project" value="UniProtKB-SubCell"/>
</dbReference>